<protein>
    <submittedName>
        <fullName evidence="2">50S ribosomal protein L7</fullName>
    </submittedName>
</protein>
<accession>A0A147K9N1</accession>
<comment type="caution">
    <text evidence="2">The sequence shown here is derived from an EMBL/GenBank/DDBJ whole genome shotgun (WGS) entry which is preliminary data.</text>
</comment>
<dbReference type="InterPro" id="IPR029064">
    <property type="entry name" value="Ribosomal_eL30-like_sf"/>
</dbReference>
<dbReference type="EMBL" id="LDYG01000024">
    <property type="protein sequence ID" value="KUP07147.1"/>
    <property type="molecule type" value="Genomic_DNA"/>
</dbReference>
<evidence type="ECO:0000313" key="2">
    <source>
        <dbReference type="EMBL" id="KUP07147.1"/>
    </source>
</evidence>
<dbReference type="STRING" id="1150625.Q75_06365"/>
<dbReference type="NCBIfam" id="NF005825">
    <property type="entry name" value="PRK07714.1"/>
    <property type="match status" value="1"/>
</dbReference>
<dbReference type="SUPFAM" id="SSF55315">
    <property type="entry name" value="L30e-like"/>
    <property type="match status" value="1"/>
</dbReference>
<dbReference type="AlphaFoldDB" id="A0A147K9N1"/>
<dbReference type="Proteomes" id="UP000074108">
    <property type="component" value="Unassembled WGS sequence"/>
</dbReference>
<sequence>MDQLKWVSLLGLAHRARKTISGEELVVKDIRTQKAKLVLLSKDASSNTAKKIQDKCEYYKVPLKLVDNRELLGNAIGKDARVVVAVLDTGFANKLLQLLA</sequence>
<keyword evidence="3" id="KW-1185">Reference proteome</keyword>
<organism evidence="2 3">
    <name type="scientific">Bacillus coahuilensis p1.1.43</name>
    <dbReference type="NCBI Taxonomy" id="1150625"/>
    <lineage>
        <taxon>Bacteria</taxon>
        <taxon>Bacillati</taxon>
        <taxon>Bacillota</taxon>
        <taxon>Bacilli</taxon>
        <taxon>Bacillales</taxon>
        <taxon>Bacillaceae</taxon>
        <taxon>Bacillus</taxon>
    </lineage>
</organism>
<reference evidence="2 3" key="1">
    <citation type="journal article" date="2016" name="Front. Microbiol.">
        <title>Microevolution Analysis of Bacillus coahuilensis Unveils Differences in Phosphorus Acquisition Strategies and Their Regulation.</title>
        <authorList>
            <person name="Gomez-Lunar Z."/>
            <person name="Hernandez-Gonzalez I."/>
            <person name="Rodriguez-Torres M.D."/>
            <person name="Souza V."/>
            <person name="Olmedo-Alvarez G."/>
        </authorList>
    </citation>
    <scope>NUCLEOTIDE SEQUENCE [LARGE SCALE GENOMIC DNA]</scope>
    <source>
        <strain evidence="3">p1.1.43</strain>
    </source>
</reference>
<dbReference type="OrthoDB" id="9794863at2"/>
<gene>
    <name evidence="2" type="ORF">Q75_06365</name>
</gene>
<dbReference type="GO" id="GO:0005840">
    <property type="term" value="C:ribosome"/>
    <property type="evidence" value="ECO:0007669"/>
    <property type="project" value="UniProtKB-KW"/>
</dbReference>
<feature type="domain" description="Ribosomal protein eL8/eL30/eS12/Gadd45" evidence="1">
    <location>
        <begin position="8"/>
        <end position="95"/>
    </location>
</feature>
<name>A0A147K9N1_9BACI</name>
<dbReference type="PATRIC" id="fig|1150625.3.peg.1330"/>
<evidence type="ECO:0000259" key="1">
    <source>
        <dbReference type="Pfam" id="PF01248"/>
    </source>
</evidence>
<evidence type="ECO:0000313" key="3">
    <source>
        <dbReference type="Proteomes" id="UP000074108"/>
    </source>
</evidence>
<dbReference type="RefSeq" id="WP_010172526.1">
    <property type="nucleotide sequence ID" value="NZ_LDYG01000024.1"/>
</dbReference>
<dbReference type="Pfam" id="PF01248">
    <property type="entry name" value="Ribosomal_L7Ae"/>
    <property type="match status" value="1"/>
</dbReference>
<keyword evidence="2" id="KW-0687">Ribonucleoprotein</keyword>
<dbReference type="InterPro" id="IPR004038">
    <property type="entry name" value="Ribosomal_eL8/eL30/eS12/Gad45"/>
</dbReference>
<dbReference type="Gene3D" id="3.30.1330.30">
    <property type="match status" value="1"/>
</dbReference>
<keyword evidence="2" id="KW-0689">Ribosomal protein</keyword>
<proteinExistence type="predicted"/>